<sequence>MGDPERRRRDEEPIGYDGLWSAAALYGGLWGLGVFVLLTALMGIDYFEVRGVPTERITIVSIESSGTMESCGAKSLWNDTPGERTTYRSANPPPGMAAEFAITHCPWPEDKVGDVTTARRTGAGTSFDDFYPGPIETVGQWLGMAALGGLMTTAVMVVVGLMKGWWEVRDARRDQERRRSRRGNITA</sequence>
<feature type="transmembrane region" description="Helical" evidence="1">
    <location>
        <begin position="20"/>
        <end position="44"/>
    </location>
</feature>
<evidence type="ECO:0000313" key="2">
    <source>
        <dbReference type="EMBL" id="KGN30800.1"/>
    </source>
</evidence>
<protein>
    <recommendedName>
        <fullName evidence="4">DUF3592 domain-containing protein</fullName>
    </recommendedName>
</protein>
<keyword evidence="1" id="KW-0472">Membrane</keyword>
<gene>
    <name evidence="2" type="ORF">N802_06215</name>
</gene>
<evidence type="ECO:0000256" key="1">
    <source>
        <dbReference type="SAM" id="Phobius"/>
    </source>
</evidence>
<comment type="caution">
    <text evidence="2">The sequence shown here is derived from an EMBL/GenBank/DDBJ whole genome shotgun (WGS) entry which is preliminary data.</text>
</comment>
<evidence type="ECO:0000313" key="3">
    <source>
        <dbReference type="Proteomes" id="UP000030002"/>
    </source>
</evidence>
<dbReference type="Proteomes" id="UP000030002">
    <property type="component" value="Unassembled WGS sequence"/>
</dbReference>
<dbReference type="EMBL" id="AVPJ01000016">
    <property type="protein sequence ID" value="KGN30800.1"/>
    <property type="molecule type" value="Genomic_DNA"/>
</dbReference>
<feature type="transmembrane region" description="Helical" evidence="1">
    <location>
        <begin position="141"/>
        <end position="162"/>
    </location>
</feature>
<keyword evidence="1" id="KW-1133">Transmembrane helix</keyword>
<proteinExistence type="predicted"/>
<name>A0A0A0J026_9MICO</name>
<organism evidence="2 3">
    <name type="scientific">Knoellia sinensis KCTC 19936</name>
    <dbReference type="NCBI Taxonomy" id="1385520"/>
    <lineage>
        <taxon>Bacteria</taxon>
        <taxon>Bacillati</taxon>
        <taxon>Actinomycetota</taxon>
        <taxon>Actinomycetes</taxon>
        <taxon>Micrococcales</taxon>
        <taxon>Intrasporangiaceae</taxon>
        <taxon>Knoellia</taxon>
    </lineage>
</organism>
<evidence type="ECO:0008006" key="4">
    <source>
        <dbReference type="Google" id="ProtNLM"/>
    </source>
</evidence>
<reference evidence="2 3" key="1">
    <citation type="submission" date="2013-08" db="EMBL/GenBank/DDBJ databases">
        <title>The genome sequence of Knoellia sinensis.</title>
        <authorList>
            <person name="Zhu W."/>
            <person name="Wang G."/>
        </authorList>
    </citation>
    <scope>NUCLEOTIDE SEQUENCE [LARGE SCALE GENOMIC DNA]</scope>
    <source>
        <strain evidence="2 3">KCTC 19936</strain>
    </source>
</reference>
<dbReference type="AlphaFoldDB" id="A0A0A0J026"/>
<accession>A0A0A0J026</accession>
<keyword evidence="1" id="KW-0812">Transmembrane</keyword>
<keyword evidence="3" id="KW-1185">Reference proteome</keyword>
<dbReference type="STRING" id="1385520.N802_06215"/>